<reference evidence="2 3" key="1">
    <citation type="journal article" date="2024" name="Microbiol. Immunol.">
        <title>Discovery of a novel spotted fever group Rickettsia, 'Candidatus Rickettsia kedanie,' in unfed larval chigger mites, Leptotrombidium scutellare.</title>
        <authorList>
            <person name="Ogawa M."/>
            <person name="Matsutani M."/>
            <person name="Katayama T."/>
            <person name="Takada N."/>
            <person name="Noda S."/>
            <person name="Takahashi M."/>
            <person name="Kageyama D."/>
            <person name="Hanaoka N."/>
            <person name="Ebihara H."/>
        </authorList>
    </citation>
    <scope>NUCLEOTIDE SEQUENCE [LARGE SCALE GENOMIC DNA]</scope>
    <source>
        <strain evidence="2 3">KNCP2-13</strain>
    </source>
</reference>
<sequence length="57" mass="6753">MQEFAHLSKQFWDNHFWARGYMAVSAGNITDEMIQQYIDEQEGEPINDDRFLIDSTL</sequence>
<name>A0ABP9TYH6_9RICK</name>
<comment type="caution">
    <text evidence="2">The sequence shown here is derived from an EMBL/GenBank/DDBJ whole genome shotgun (WGS) entry which is preliminary data.</text>
</comment>
<evidence type="ECO:0000313" key="2">
    <source>
        <dbReference type="EMBL" id="GAA5253117.1"/>
    </source>
</evidence>
<organism evidence="2 3">
    <name type="scientific">Candidatus Rickettsia kedanie</name>
    <dbReference type="NCBI Taxonomy" id="3115352"/>
    <lineage>
        <taxon>Bacteria</taxon>
        <taxon>Pseudomonadati</taxon>
        <taxon>Pseudomonadota</taxon>
        <taxon>Alphaproteobacteria</taxon>
        <taxon>Rickettsiales</taxon>
        <taxon>Rickettsiaceae</taxon>
        <taxon>Rickettsieae</taxon>
        <taxon>Rickettsia</taxon>
        <taxon>spotted fever group</taxon>
    </lineage>
</organism>
<dbReference type="Gene3D" id="3.30.70.1290">
    <property type="entry name" value="Transposase IS200-like"/>
    <property type="match status" value="1"/>
</dbReference>
<dbReference type="InterPro" id="IPR036515">
    <property type="entry name" value="Transposase_17_sf"/>
</dbReference>
<proteinExistence type="predicted"/>
<dbReference type="Pfam" id="PF01797">
    <property type="entry name" value="Y1_Tnp"/>
    <property type="match status" value="1"/>
</dbReference>
<dbReference type="EMBL" id="BAABMM010000051">
    <property type="protein sequence ID" value="GAA5253117.1"/>
    <property type="molecule type" value="Genomic_DNA"/>
</dbReference>
<gene>
    <name evidence="2" type="ORF">KNCP2_14070</name>
</gene>
<dbReference type="PANTHER" id="PTHR33360:SF2">
    <property type="entry name" value="TRANSPOSASE FOR INSERTION SEQUENCE ELEMENT IS200"/>
    <property type="match status" value="1"/>
</dbReference>
<protein>
    <recommendedName>
        <fullName evidence="1">Transposase IS200-like domain-containing protein</fullName>
    </recommendedName>
</protein>
<dbReference type="SUPFAM" id="SSF143422">
    <property type="entry name" value="Transposase IS200-like"/>
    <property type="match status" value="1"/>
</dbReference>
<dbReference type="Proteomes" id="UP001628124">
    <property type="component" value="Unassembled WGS sequence"/>
</dbReference>
<dbReference type="PANTHER" id="PTHR33360">
    <property type="entry name" value="TRANSPOSASE FOR INSERTION SEQUENCE ELEMENT IS200"/>
    <property type="match status" value="1"/>
</dbReference>
<dbReference type="InterPro" id="IPR002686">
    <property type="entry name" value="Transposase_17"/>
</dbReference>
<evidence type="ECO:0000313" key="3">
    <source>
        <dbReference type="Proteomes" id="UP001628124"/>
    </source>
</evidence>
<accession>A0ABP9TYH6</accession>
<feature type="domain" description="Transposase IS200-like" evidence="1">
    <location>
        <begin position="2"/>
        <end position="41"/>
    </location>
</feature>
<keyword evidence="3" id="KW-1185">Reference proteome</keyword>
<evidence type="ECO:0000259" key="1">
    <source>
        <dbReference type="Pfam" id="PF01797"/>
    </source>
</evidence>